<dbReference type="Gene3D" id="3.90.320.10">
    <property type="match status" value="1"/>
</dbReference>
<reference evidence="2" key="1">
    <citation type="journal article" date="2014" name="Int. J. Syst. Evol. Microbiol.">
        <title>Complete genome sequence of Corynebacterium casei LMG S-19264T (=DSM 44701T), isolated from a smear-ripened cheese.</title>
        <authorList>
            <consortium name="US DOE Joint Genome Institute (JGI-PGF)"/>
            <person name="Walter F."/>
            <person name="Albersmeier A."/>
            <person name="Kalinowski J."/>
            <person name="Ruckert C."/>
        </authorList>
    </citation>
    <scope>NUCLEOTIDE SEQUENCE</scope>
    <source>
        <strain evidence="2">CGMCC 4.7201</strain>
    </source>
</reference>
<dbReference type="AlphaFoldDB" id="A0A918E047"/>
<evidence type="ECO:0000259" key="1">
    <source>
        <dbReference type="Pfam" id="PF01930"/>
    </source>
</evidence>
<feature type="domain" description="DUF83" evidence="1">
    <location>
        <begin position="3"/>
        <end position="109"/>
    </location>
</feature>
<dbReference type="PANTHER" id="PTHR37168:SF1">
    <property type="entry name" value="CRISPR-ASSOCIATED EXONUCLEASE CAS4"/>
    <property type="match status" value="1"/>
</dbReference>
<sequence>MDLGAARIDFLDGQCWVHEVKSSTRPTEADHAQGRHYCHRLHTLGIPVEGTVLHYPATRRTQRHPYTDDEARQAAADIAAVLAVAAASTSPDRLPRPQCRGCSYTDYCWTE</sequence>
<gene>
    <name evidence="2" type="ORF">GCM10012280_54440</name>
</gene>
<dbReference type="InterPro" id="IPR011604">
    <property type="entry name" value="PDDEXK-like_dom_sf"/>
</dbReference>
<name>A0A918E047_9ACTN</name>
<dbReference type="Proteomes" id="UP000641932">
    <property type="component" value="Unassembled WGS sequence"/>
</dbReference>
<evidence type="ECO:0000313" key="2">
    <source>
        <dbReference type="EMBL" id="GGO95982.1"/>
    </source>
</evidence>
<evidence type="ECO:0000313" key="3">
    <source>
        <dbReference type="Proteomes" id="UP000641932"/>
    </source>
</evidence>
<accession>A0A918E047</accession>
<protein>
    <recommendedName>
        <fullName evidence="1">DUF83 domain-containing protein</fullName>
    </recommendedName>
</protein>
<keyword evidence="3" id="KW-1185">Reference proteome</keyword>
<reference evidence="2" key="2">
    <citation type="submission" date="2020-09" db="EMBL/GenBank/DDBJ databases">
        <authorList>
            <person name="Sun Q."/>
            <person name="Zhou Y."/>
        </authorList>
    </citation>
    <scope>NUCLEOTIDE SEQUENCE</scope>
    <source>
        <strain evidence="2">CGMCC 4.7201</strain>
    </source>
</reference>
<dbReference type="EMBL" id="BMMS01000027">
    <property type="protein sequence ID" value="GGO95982.1"/>
    <property type="molecule type" value="Genomic_DNA"/>
</dbReference>
<dbReference type="PANTHER" id="PTHR37168">
    <property type="entry name" value="CRISPR-ASSOCIATED EXONUCLEASE CAS4"/>
    <property type="match status" value="1"/>
</dbReference>
<dbReference type="Pfam" id="PF01930">
    <property type="entry name" value="Cas_Cas4"/>
    <property type="match status" value="1"/>
</dbReference>
<comment type="caution">
    <text evidence="2">The sequence shown here is derived from an EMBL/GenBank/DDBJ whole genome shotgun (WGS) entry which is preliminary data.</text>
</comment>
<organism evidence="2 3">
    <name type="scientific">Wenjunlia tyrosinilytica</name>
    <dbReference type="NCBI Taxonomy" id="1544741"/>
    <lineage>
        <taxon>Bacteria</taxon>
        <taxon>Bacillati</taxon>
        <taxon>Actinomycetota</taxon>
        <taxon>Actinomycetes</taxon>
        <taxon>Kitasatosporales</taxon>
        <taxon>Streptomycetaceae</taxon>
        <taxon>Wenjunlia</taxon>
    </lineage>
</organism>
<proteinExistence type="predicted"/>
<dbReference type="RefSeq" id="WP_229698783.1">
    <property type="nucleotide sequence ID" value="NZ_BMMS01000027.1"/>
</dbReference>
<dbReference type="InterPro" id="IPR022765">
    <property type="entry name" value="Dna2/Cas4_DUF83"/>
</dbReference>